<dbReference type="InterPro" id="IPR023631">
    <property type="entry name" value="Amidase_dom"/>
</dbReference>
<reference evidence="2" key="1">
    <citation type="submission" date="2020-05" db="EMBL/GenBank/DDBJ databases">
        <authorList>
            <person name="Chiriac C."/>
            <person name="Salcher M."/>
            <person name="Ghai R."/>
            <person name="Kavagutti S V."/>
        </authorList>
    </citation>
    <scope>NUCLEOTIDE SEQUENCE</scope>
</reference>
<sequence>MSELSYVSAAELARRIADREISPVEVVDDAITRITIRNPSINAIVYEGFEDARISAAVAEQQVFRGDVVGPLHGVPTLIKDLFDFKRGWPATFGGIPSLRERVVDAECTFTQRIEAAGAIILGKTNSPVMGFRGTCDNPTFGPTRNPFDSRRNSGGSSGGSAAAVADGLVPFAEGTDGGGSIRIPSAWCGTFGYQPSFGRVPSVVRPNAFGNMMPFLYEGPIARTVEDAVLVLNCLSGFDGRDPFSRGSTSVTVGKATSFAGLRIGFSPNFGIFPVEEKIRASILRAVDMVEANGGQVVSIDPGLTYSQEELSDLWCRQIMIANVGVIESMREAGADLIADNKDALPEVYLRWVEHARRMTLPELLADFSMRSNVLDAFSRVFESVDILLSPTVAAMPVLNDEIPGETFGPSAIEGVAVDPSIGWCMTYLTNFTGHPAASIPVGLADGLPVGMQVIGSRFGDADVLNFCAAFEKISPWMATYDTCRGRSLGV</sequence>
<proteinExistence type="predicted"/>
<dbReference type="InterPro" id="IPR020556">
    <property type="entry name" value="Amidase_CS"/>
</dbReference>
<dbReference type="PANTHER" id="PTHR11895">
    <property type="entry name" value="TRANSAMIDASE"/>
    <property type="match status" value="1"/>
</dbReference>
<name>A0A6J7LBJ7_9ZZZZ</name>
<dbReference type="AlphaFoldDB" id="A0A6J7LBJ7"/>
<evidence type="ECO:0000313" key="2">
    <source>
        <dbReference type="EMBL" id="CAB4964402.1"/>
    </source>
</evidence>
<dbReference type="PANTHER" id="PTHR11895:SF7">
    <property type="entry name" value="GLUTAMYL-TRNA(GLN) AMIDOTRANSFERASE SUBUNIT A, MITOCHONDRIAL"/>
    <property type="match status" value="1"/>
</dbReference>
<dbReference type="InterPro" id="IPR000120">
    <property type="entry name" value="Amidase"/>
</dbReference>
<evidence type="ECO:0000259" key="1">
    <source>
        <dbReference type="Pfam" id="PF01425"/>
    </source>
</evidence>
<dbReference type="InterPro" id="IPR036928">
    <property type="entry name" value="AS_sf"/>
</dbReference>
<dbReference type="EMBL" id="CAFBNE010000098">
    <property type="protein sequence ID" value="CAB4964402.1"/>
    <property type="molecule type" value="Genomic_DNA"/>
</dbReference>
<gene>
    <name evidence="2" type="ORF">UFOPK3772_02503</name>
</gene>
<accession>A0A6J7LBJ7</accession>
<feature type="domain" description="Amidase" evidence="1">
    <location>
        <begin position="25"/>
        <end position="466"/>
    </location>
</feature>
<protein>
    <submittedName>
        <fullName evidence="2">Unannotated protein</fullName>
    </submittedName>
</protein>
<dbReference type="Pfam" id="PF01425">
    <property type="entry name" value="Amidase"/>
    <property type="match status" value="1"/>
</dbReference>
<dbReference type="PROSITE" id="PS00571">
    <property type="entry name" value="AMIDASES"/>
    <property type="match status" value="1"/>
</dbReference>
<dbReference type="SUPFAM" id="SSF75304">
    <property type="entry name" value="Amidase signature (AS) enzymes"/>
    <property type="match status" value="1"/>
</dbReference>
<organism evidence="2">
    <name type="scientific">freshwater metagenome</name>
    <dbReference type="NCBI Taxonomy" id="449393"/>
    <lineage>
        <taxon>unclassified sequences</taxon>
        <taxon>metagenomes</taxon>
        <taxon>ecological metagenomes</taxon>
    </lineage>
</organism>
<dbReference type="GO" id="GO:0003824">
    <property type="term" value="F:catalytic activity"/>
    <property type="evidence" value="ECO:0007669"/>
    <property type="project" value="InterPro"/>
</dbReference>
<dbReference type="Gene3D" id="3.90.1300.10">
    <property type="entry name" value="Amidase signature (AS) domain"/>
    <property type="match status" value="1"/>
</dbReference>